<comment type="caution">
    <text evidence="2">The sequence shown here is derived from an EMBL/GenBank/DDBJ whole genome shotgun (WGS) entry which is preliminary data.</text>
</comment>
<organism evidence="2 3">
    <name type="scientific">Rhizophagus irregularis</name>
    <dbReference type="NCBI Taxonomy" id="588596"/>
    <lineage>
        <taxon>Eukaryota</taxon>
        <taxon>Fungi</taxon>
        <taxon>Fungi incertae sedis</taxon>
        <taxon>Mucoromycota</taxon>
        <taxon>Glomeromycotina</taxon>
        <taxon>Glomeromycetes</taxon>
        <taxon>Glomerales</taxon>
        <taxon>Glomeraceae</taxon>
        <taxon>Rhizophagus</taxon>
    </lineage>
</organism>
<evidence type="ECO:0000256" key="1">
    <source>
        <dbReference type="SAM" id="MobiDB-lite"/>
    </source>
</evidence>
<sequence>MREKKYYILYRQKISSRKFKILEVSNSIDKAVIESSIRYLLHENPFFIMDKSFKYKFKNTMTVYFTAMKITAPFNPKSAFKQNPNKIIVEFQSEADLFNMCDKCYHFNERIPAVVYNILEEVTTGTLWNDQRPTTYLTELGAKSFKIIQTGKESGGKKAHSSNVKSKKKDDKSSSKAPNTGNKLKKPLDQKTKASDVSDNSNKKAKGGNSSNKEIVSKRRNPFLRPFRIRSLIKKHQLTDKTNQPIIHIHKIELDFNGKNAIVRACDESLLARNEYDLRIGTFNVNKSDNDLLNHLESDDGIIVDEAKIGNGAYRSIYTILQTLIWKESSPAIINAM</sequence>
<accession>A0A2I1HKC7</accession>
<keyword evidence="3" id="KW-1185">Reference proteome</keyword>
<gene>
    <name evidence="2" type="ORF">RhiirA4_481986</name>
</gene>
<dbReference type="AlphaFoldDB" id="A0A2I1HKC7"/>
<dbReference type="Proteomes" id="UP000234323">
    <property type="component" value="Unassembled WGS sequence"/>
</dbReference>
<dbReference type="EMBL" id="LLXI01003498">
    <property type="protein sequence ID" value="PKY59334.1"/>
    <property type="molecule type" value="Genomic_DNA"/>
</dbReference>
<name>A0A2I1HKC7_9GLOM</name>
<evidence type="ECO:0000313" key="2">
    <source>
        <dbReference type="EMBL" id="PKY59334.1"/>
    </source>
</evidence>
<reference evidence="2 3" key="1">
    <citation type="submission" date="2015-10" db="EMBL/GenBank/DDBJ databases">
        <title>Genome analyses suggest a sexual origin of heterokaryosis in a supposedly ancient asexual fungus.</title>
        <authorList>
            <person name="Ropars J."/>
            <person name="Sedzielewska K."/>
            <person name="Noel J."/>
            <person name="Charron P."/>
            <person name="Farinelli L."/>
            <person name="Marton T."/>
            <person name="Kruger M."/>
            <person name="Pelin A."/>
            <person name="Brachmann A."/>
            <person name="Corradi N."/>
        </authorList>
    </citation>
    <scope>NUCLEOTIDE SEQUENCE [LARGE SCALE GENOMIC DNA]</scope>
    <source>
        <strain evidence="2 3">A4</strain>
    </source>
</reference>
<feature type="compositionally biased region" description="Basic and acidic residues" evidence="1">
    <location>
        <begin position="186"/>
        <end position="196"/>
    </location>
</feature>
<protein>
    <submittedName>
        <fullName evidence="2">Uncharacterized protein</fullName>
    </submittedName>
</protein>
<feature type="region of interest" description="Disordered" evidence="1">
    <location>
        <begin position="151"/>
        <end position="219"/>
    </location>
</feature>
<evidence type="ECO:0000313" key="3">
    <source>
        <dbReference type="Proteomes" id="UP000234323"/>
    </source>
</evidence>
<proteinExistence type="predicted"/>